<dbReference type="InterPro" id="IPR011528">
    <property type="entry name" value="NERD"/>
</dbReference>
<dbReference type="SUPFAM" id="SSF52540">
    <property type="entry name" value="P-loop containing nucleoside triphosphate hydrolases"/>
    <property type="match status" value="1"/>
</dbReference>
<sequence>MTSDGDNLKQQIFIGDAVTNGSDQHVLIAVAEYLEKAGARALIFANLNLGGRQIDTIVVTEQLVLVLEAKGYRRPLRGGANGHWQVRVAGGEWKSTRNAYHQASGAALALRDTMRAFDGAEVPYLDTAVVFDPAIPAGSELTSDFKVKLLGLADLSAELAQTSKNPWSLDRWTQFARHLRLVAVGDAAAACDPSLARSETLLGDYSAGVARLYQPLTLDAVTSSWTAGGEPISSDELTRRIASGRDACLIGPSGCGKSLGAYVVALRFAATGGIPLVVAAKNFVGSMSTLLDGETQLIADTAAREVVAAAKQLNRPLLLVIDGFNECSEPLRVALLRRIAAFGRRYEAHLVITSQNVPERADLLSLDTFDVPRPSLELKLSIATQASGAPQLPAGATELLSAVESCLEARLVGQLGDKSGTASRFDLFDRFVRARLGDQATAGVARLSVIARWMMDRITFSFALRELERTGERADRSVDDRLLSSKLLSLRGDRVSFGHDLFLDAYAAEAVVREAGGSASAILTSLAEPRHKPRKELILGAITDPLLLEQVLAGLEDAELILACLVGRCGRAARDWAEALAEVVFGLIAVEIDTARLELGEGHMWKVGFEPSNVVWTRQQRAVLHALPSRIAGDVYVERLVELAGRFDKRLVDETFRLREEAAAHKIAVRTGAFAAAYVNQTSEALGIT</sequence>
<gene>
    <name evidence="2" type="ORF">PY650_26725</name>
</gene>
<dbReference type="Pfam" id="PF08378">
    <property type="entry name" value="NERD"/>
    <property type="match status" value="1"/>
</dbReference>
<organism evidence="2 3">
    <name type="scientific">Rhizobium calliandrae</name>
    <dbReference type="NCBI Taxonomy" id="1312182"/>
    <lineage>
        <taxon>Bacteria</taxon>
        <taxon>Pseudomonadati</taxon>
        <taxon>Pseudomonadota</taxon>
        <taxon>Alphaproteobacteria</taxon>
        <taxon>Hyphomicrobiales</taxon>
        <taxon>Rhizobiaceae</taxon>
        <taxon>Rhizobium/Agrobacterium group</taxon>
        <taxon>Rhizobium</taxon>
    </lineage>
</organism>
<evidence type="ECO:0000259" key="1">
    <source>
        <dbReference type="Pfam" id="PF08378"/>
    </source>
</evidence>
<evidence type="ECO:0000313" key="3">
    <source>
        <dbReference type="Proteomes" id="UP001172630"/>
    </source>
</evidence>
<keyword evidence="3" id="KW-1185">Reference proteome</keyword>
<dbReference type="InterPro" id="IPR027417">
    <property type="entry name" value="P-loop_NTPase"/>
</dbReference>
<reference evidence="2" key="1">
    <citation type="submission" date="2023-06" db="EMBL/GenBank/DDBJ databases">
        <title>Phylogenetic Diversity of Rhizobium strains.</title>
        <authorList>
            <person name="Moura F.T."/>
            <person name="Helene L.C.F."/>
            <person name="Hungria M."/>
        </authorList>
    </citation>
    <scope>NUCLEOTIDE SEQUENCE</scope>
    <source>
        <strain evidence="2">CCGE524</strain>
    </source>
</reference>
<dbReference type="Proteomes" id="UP001172630">
    <property type="component" value="Unassembled WGS sequence"/>
</dbReference>
<comment type="caution">
    <text evidence="2">The sequence shown here is derived from an EMBL/GenBank/DDBJ whole genome shotgun (WGS) entry which is preliminary data.</text>
</comment>
<feature type="domain" description="NERD" evidence="1">
    <location>
        <begin position="29"/>
        <end position="131"/>
    </location>
</feature>
<dbReference type="EMBL" id="JARFYN010000045">
    <property type="protein sequence ID" value="MDL2409166.1"/>
    <property type="molecule type" value="Genomic_DNA"/>
</dbReference>
<proteinExistence type="predicted"/>
<evidence type="ECO:0000313" key="2">
    <source>
        <dbReference type="EMBL" id="MDL2409166.1"/>
    </source>
</evidence>
<protein>
    <submittedName>
        <fullName evidence="2">NERD domain-containing protein</fullName>
    </submittedName>
</protein>
<accession>A0ABT7KL72</accession>
<name>A0ABT7KL72_9HYPH</name>
<dbReference type="RefSeq" id="WP_285882609.1">
    <property type="nucleotide sequence ID" value="NZ_JARFYN010000045.1"/>
</dbReference>